<name>A0A2R8C3B3_9RHOB</name>
<dbReference type="AlphaFoldDB" id="A0A2R8C3B3"/>
<evidence type="ECO:0000313" key="2">
    <source>
        <dbReference type="Proteomes" id="UP000244898"/>
    </source>
</evidence>
<dbReference type="Proteomes" id="UP000244898">
    <property type="component" value="Unassembled WGS sequence"/>
</dbReference>
<evidence type="ECO:0000313" key="1">
    <source>
        <dbReference type="EMBL" id="SPJ26823.1"/>
    </source>
</evidence>
<gene>
    <name evidence="1" type="ORF">TRM7615_00292</name>
</gene>
<organism evidence="1 2">
    <name type="scientific">Falsiruegeria mediterranea M17</name>
    <dbReference type="NCBI Taxonomy" id="1200281"/>
    <lineage>
        <taxon>Bacteria</taxon>
        <taxon>Pseudomonadati</taxon>
        <taxon>Pseudomonadota</taxon>
        <taxon>Alphaproteobacteria</taxon>
        <taxon>Rhodobacterales</taxon>
        <taxon>Roseobacteraceae</taxon>
        <taxon>Falsiruegeria</taxon>
    </lineage>
</organism>
<protein>
    <submittedName>
        <fullName evidence="1">Uncharacterized protein</fullName>
    </submittedName>
</protein>
<reference evidence="2" key="1">
    <citation type="submission" date="2018-03" db="EMBL/GenBank/DDBJ databases">
        <authorList>
            <person name="Rodrigo-Torres L."/>
            <person name="Arahal R. D."/>
            <person name="Lucena T."/>
        </authorList>
    </citation>
    <scope>NUCLEOTIDE SEQUENCE [LARGE SCALE GENOMIC DNA]</scope>
    <source>
        <strain evidence="2">CECT 7615</strain>
    </source>
</reference>
<accession>A0A2R8C3B3</accession>
<sequence length="52" mass="5745">MIRKAGLPFGAWVPLPFAVTLSHRVFLREARAKLISHRSVAKGVCTGLGHQY</sequence>
<proteinExistence type="predicted"/>
<dbReference type="EMBL" id="ONZG01000001">
    <property type="protein sequence ID" value="SPJ26823.1"/>
    <property type="molecule type" value="Genomic_DNA"/>
</dbReference>
<keyword evidence="2" id="KW-1185">Reference proteome</keyword>